<reference evidence="1 2" key="2">
    <citation type="submission" date="2017-10" db="EMBL/GenBank/DDBJ databases">
        <title>Genome analyses suggest a sexual origin of heterokaryosis in a supposedly ancient asexual fungus.</title>
        <authorList>
            <person name="Corradi N."/>
            <person name="Sedzielewska K."/>
            <person name="Noel J."/>
            <person name="Charron P."/>
            <person name="Farinelli L."/>
            <person name="Marton T."/>
            <person name="Kruger M."/>
            <person name="Pelin A."/>
            <person name="Brachmann A."/>
            <person name="Corradi N."/>
        </authorList>
    </citation>
    <scope>NUCLEOTIDE SEQUENCE [LARGE SCALE GENOMIC DNA]</scope>
    <source>
        <strain evidence="1 2">A1</strain>
    </source>
</reference>
<evidence type="ECO:0000313" key="1">
    <source>
        <dbReference type="EMBL" id="PKC75119.1"/>
    </source>
</evidence>
<protein>
    <submittedName>
        <fullName evidence="1">Uncharacterized protein</fullName>
    </submittedName>
</protein>
<dbReference type="VEuPathDB" id="FungiDB:RhiirA1_449187"/>
<comment type="caution">
    <text evidence="1">The sequence shown here is derived from an EMBL/GenBank/DDBJ whole genome shotgun (WGS) entry which is preliminary data.</text>
</comment>
<sequence length="84" mass="10151">MFNLPYYFHPPEKGYKTSSIDDLCLPLEFNMHDFIKSEDLHKEVSEQIRVKYLLNSTQELDEDTKLKENLLLQDPQRLIFVRKY</sequence>
<reference evidence="1 2" key="1">
    <citation type="submission" date="2017-10" db="EMBL/GenBank/DDBJ databases">
        <title>Extensive intraspecific genome diversity in a model arbuscular mycorrhizal fungus.</title>
        <authorList>
            <person name="Chen E.C.H."/>
            <person name="Morin E."/>
            <person name="Baudet D."/>
            <person name="Noel J."/>
            <person name="Ndikumana S."/>
            <person name="Charron P."/>
            <person name="St-Onge C."/>
            <person name="Giorgi J."/>
            <person name="Grigoriev I.V."/>
            <person name="Roux C."/>
            <person name="Martin F.M."/>
            <person name="Corradi N."/>
        </authorList>
    </citation>
    <scope>NUCLEOTIDE SEQUENCE [LARGE SCALE GENOMIC DNA]</scope>
    <source>
        <strain evidence="1 2">A1</strain>
    </source>
</reference>
<organism evidence="1 2">
    <name type="scientific">Rhizophagus irregularis</name>
    <dbReference type="NCBI Taxonomy" id="588596"/>
    <lineage>
        <taxon>Eukaryota</taxon>
        <taxon>Fungi</taxon>
        <taxon>Fungi incertae sedis</taxon>
        <taxon>Mucoromycota</taxon>
        <taxon>Glomeromycotina</taxon>
        <taxon>Glomeromycetes</taxon>
        <taxon>Glomerales</taxon>
        <taxon>Glomeraceae</taxon>
        <taxon>Rhizophagus</taxon>
    </lineage>
</organism>
<dbReference type="VEuPathDB" id="FungiDB:FUN_001925"/>
<evidence type="ECO:0000313" key="2">
    <source>
        <dbReference type="Proteomes" id="UP000232688"/>
    </source>
</evidence>
<dbReference type="OrthoDB" id="2372790at2759"/>
<accession>A0A2I1ECN4</accession>
<dbReference type="AlphaFoldDB" id="A0A2I1ECN4"/>
<gene>
    <name evidence="1" type="ORF">RhiirA1_449187</name>
</gene>
<proteinExistence type="predicted"/>
<dbReference type="Proteomes" id="UP000232688">
    <property type="component" value="Unassembled WGS sequence"/>
</dbReference>
<name>A0A2I1ECN4_9GLOM</name>
<dbReference type="EMBL" id="LLXH01000031">
    <property type="protein sequence ID" value="PKC75119.1"/>
    <property type="molecule type" value="Genomic_DNA"/>
</dbReference>